<comment type="caution">
    <text evidence="3">The sequence shown here is derived from an EMBL/GenBank/DDBJ whole genome shotgun (WGS) entry which is preliminary data.</text>
</comment>
<evidence type="ECO:0000313" key="3">
    <source>
        <dbReference type="EMBL" id="RXK35411.1"/>
    </source>
</evidence>
<dbReference type="InterPro" id="IPR043154">
    <property type="entry name" value="Sec-1-like_dom1"/>
</dbReference>
<dbReference type="SUPFAM" id="SSF56815">
    <property type="entry name" value="Sec1/munc18-like (SM) proteins"/>
    <property type="match status" value="1"/>
</dbReference>
<dbReference type="InterPro" id="IPR043155">
    <property type="entry name" value="VPS33_dom3b"/>
</dbReference>
<dbReference type="STRING" id="5217.A0A4Q1BFQ4"/>
<dbReference type="GO" id="GO:0005524">
    <property type="term" value="F:ATP binding"/>
    <property type="evidence" value="ECO:0007669"/>
    <property type="project" value="UniProtKB-KW"/>
</dbReference>
<dbReference type="FunCoup" id="A0A4Q1BFQ4">
    <property type="interactions" value="478"/>
</dbReference>
<feature type="region of interest" description="Disordered" evidence="2">
    <location>
        <begin position="319"/>
        <end position="342"/>
    </location>
</feature>
<dbReference type="Pfam" id="PF00995">
    <property type="entry name" value="Sec1"/>
    <property type="match status" value="1"/>
</dbReference>
<dbReference type="Gene3D" id="3.90.830.10">
    <property type="entry name" value="Syntaxin Binding Protein 1, Chain A, domain 2"/>
    <property type="match status" value="1"/>
</dbReference>
<dbReference type="OrthoDB" id="10262287at2759"/>
<keyword evidence="4" id="KW-1185">Reference proteome</keyword>
<evidence type="ECO:0000256" key="1">
    <source>
        <dbReference type="ARBA" id="ARBA00009884"/>
    </source>
</evidence>
<dbReference type="InterPro" id="IPR027482">
    <property type="entry name" value="Sec1-like_dom2"/>
</dbReference>
<dbReference type="Gene3D" id="3.40.50.1910">
    <property type="match status" value="1"/>
</dbReference>
<dbReference type="VEuPathDB" id="FungiDB:TREMEDRAFT_27638"/>
<feature type="compositionally biased region" description="Polar residues" evidence="2">
    <location>
        <begin position="29"/>
        <end position="38"/>
    </location>
</feature>
<protein>
    <submittedName>
        <fullName evidence="3">ATP-binding protein</fullName>
    </submittedName>
</protein>
<dbReference type="InterPro" id="IPR001619">
    <property type="entry name" value="Sec1-like"/>
</dbReference>
<dbReference type="AlphaFoldDB" id="A0A4Q1BFQ4"/>
<keyword evidence="3" id="KW-0067">ATP-binding</keyword>
<reference evidence="3 4" key="1">
    <citation type="submission" date="2016-06" db="EMBL/GenBank/DDBJ databases">
        <title>Evolution of pathogenesis and genome organization in the Tremellales.</title>
        <authorList>
            <person name="Cuomo C."/>
            <person name="Litvintseva A."/>
            <person name="Heitman J."/>
            <person name="Chen Y."/>
            <person name="Sun S."/>
            <person name="Springer D."/>
            <person name="Dromer F."/>
            <person name="Young S."/>
            <person name="Zeng Q."/>
            <person name="Chapman S."/>
            <person name="Gujja S."/>
            <person name="Saif S."/>
            <person name="Birren B."/>
        </authorList>
    </citation>
    <scope>NUCLEOTIDE SEQUENCE [LARGE SCALE GENOMIC DNA]</scope>
    <source>
        <strain evidence="3 4">ATCC 28783</strain>
    </source>
</reference>
<gene>
    <name evidence="3" type="ORF">M231_07315</name>
</gene>
<dbReference type="Proteomes" id="UP000289152">
    <property type="component" value="Unassembled WGS sequence"/>
</dbReference>
<dbReference type="Gene3D" id="1.25.40.850">
    <property type="match status" value="1"/>
</dbReference>
<feature type="region of interest" description="Disordered" evidence="2">
    <location>
        <begin position="1"/>
        <end position="38"/>
    </location>
</feature>
<dbReference type="Gene3D" id="3.40.50.2060">
    <property type="match status" value="1"/>
</dbReference>
<dbReference type="GO" id="GO:0016192">
    <property type="term" value="P:vesicle-mediated transport"/>
    <property type="evidence" value="ECO:0007669"/>
    <property type="project" value="InterPro"/>
</dbReference>
<dbReference type="InParanoid" id="A0A4Q1BFQ4"/>
<dbReference type="InterPro" id="IPR036045">
    <property type="entry name" value="Sec1-like_sf"/>
</dbReference>
<dbReference type="PANTHER" id="PTHR11679">
    <property type="entry name" value="VESICLE PROTEIN SORTING-ASSOCIATED"/>
    <property type="match status" value="1"/>
</dbReference>
<feature type="compositionally biased region" description="Polar residues" evidence="2">
    <location>
        <begin position="320"/>
        <end position="331"/>
    </location>
</feature>
<dbReference type="EMBL" id="SDIL01000137">
    <property type="protein sequence ID" value="RXK35411.1"/>
    <property type="molecule type" value="Genomic_DNA"/>
</dbReference>
<organism evidence="3 4">
    <name type="scientific">Tremella mesenterica</name>
    <name type="common">Jelly fungus</name>
    <dbReference type="NCBI Taxonomy" id="5217"/>
    <lineage>
        <taxon>Eukaryota</taxon>
        <taxon>Fungi</taxon>
        <taxon>Dikarya</taxon>
        <taxon>Basidiomycota</taxon>
        <taxon>Agaricomycotina</taxon>
        <taxon>Tremellomycetes</taxon>
        <taxon>Tremellales</taxon>
        <taxon>Tremellaceae</taxon>
        <taxon>Tremella</taxon>
    </lineage>
</organism>
<evidence type="ECO:0000256" key="2">
    <source>
        <dbReference type="SAM" id="MobiDB-lite"/>
    </source>
</evidence>
<sequence length="682" mass="74945">MATNTAGPSRPFRTPASLLNTPPPPSTSGDSESTNQLPTEKPLNLQILSDLAKSALVESLNEVMPIHQSSAIADEKIQGAKTLILDPGLAGPLGLVTDVALLKHQAVDKIFWLEPGPLNVSTRNVVWLCRPKMSHMKTIAEQIKAQQSTVSPNGPLVYTLLLVPRATELCKKVLEDEGVAGDLTIGEYKLEFIPVEEDLISLELDNVAKDIFLNGDDTPLYYSSSALMNFQRAFGMFPRIMGKGDAAKRLTNLLQRHCQSGEEHYSDLELSTEVDGLIIIDRSVDWVTPMCTQLTYEGMLDEFIGIRNAHIEVDPVLIDPQNTSNTTTGQPPQKKRKHHLNGQKDKLLGEIRDLNFAVVGTRLSKVARRLEGDYGGAKNLKSVSQMKAFVGRLGGLQGEQQSLKLHTGLTEILMPITRTEDFNKSLEAQQNLVAGYDLPSQLNTIDDLMAQQAPWAIVLRSLVLMSIASGGIKPKILESVKRDFLQVYGYHHLPLLISLEKLGLLVKSPSSAPQPFPTLRKSLRLVVDDVDDTKPNDISYVYSGYAPISVRLVQCAVQKNAVLSTGMGVDGDEGKREIQKAHPLVGWRGFEDVLGSIPGATVDIRQRLEGSRHEISREKETITTVVFFLGGCTYTEISALRWMAKQVKGRKFVIATTGMINGTTLLESFGDPEPVPLVSHQR</sequence>
<evidence type="ECO:0000313" key="4">
    <source>
        <dbReference type="Proteomes" id="UP000289152"/>
    </source>
</evidence>
<dbReference type="InterPro" id="IPR043127">
    <property type="entry name" value="Sec-1-like_dom3a"/>
</dbReference>
<comment type="similarity">
    <text evidence="1">Belongs to the STXBP/unc-18/SEC1 family.</text>
</comment>
<keyword evidence="3" id="KW-0547">Nucleotide-binding</keyword>
<proteinExistence type="inferred from homology"/>
<name>A0A4Q1BFQ4_TREME</name>
<accession>A0A4Q1BFQ4</accession>